<proteinExistence type="predicted"/>
<accession>X6LY30</accession>
<dbReference type="PANTHER" id="PTHR34180">
    <property type="entry name" value="PEPTIDASE C45"/>
    <property type="match status" value="1"/>
</dbReference>
<organism evidence="1 2">
    <name type="scientific">Reticulomyxa filosa</name>
    <dbReference type="NCBI Taxonomy" id="46433"/>
    <lineage>
        <taxon>Eukaryota</taxon>
        <taxon>Sar</taxon>
        <taxon>Rhizaria</taxon>
        <taxon>Retaria</taxon>
        <taxon>Foraminifera</taxon>
        <taxon>Monothalamids</taxon>
        <taxon>Reticulomyxidae</taxon>
        <taxon>Reticulomyxa</taxon>
    </lineage>
</organism>
<gene>
    <name evidence="1" type="ORF">RFI_30875</name>
</gene>
<sequence length="158" mass="18487">MFSTEKVLMQPVDIHHFEKIPLVSIKGKTAYERGLSQGQQLKDRIRATIQVYLNIFAQKNASLKFLKQFSKDMRSYIRKSYPWVDEELQGIAKSSDTELWKLYLLNSRTEIMNLLNVQYRNCNTFTQIKCEEMILQPLTHEQTDSAIHGFLGIFLPLI</sequence>
<dbReference type="EMBL" id="ASPP01027064">
    <property type="protein sequence ID" value="ETO06514.1"/>
    <property type="molecule type" value="Genomic_DNA"/>
</dbReference>
<name>X6LY30_RETFI</name>
<dbReference type="InterPro" id="IPR047801">
    <property type="entry name" value="Peptidase_C45"/>
</dbReference>
<evidence type="ECO:0000313" key="2">
    <source>
        <dbReference type="Proteomes" id="UP000023152"/>
    </source>
</evidence>
<keyword evidence="2" id="KW-1185">Reference proteome</keyword>
<evidence type="ECO:0000313" key="1">
    <source>
        <dbReference type="EMBL" id="ETO06514.1"/>
    </source>
</evidence>
<dbReference type="AlphaFoldDB" id="X6LY30"/>
<reference evidence="1 2" key="1">
    <citation type="journal article" date="2013" name="Curr. Biol.">
        <title>The Genome of the Foraminiferan Reticulomyxa filosa.</title>
        <authorList>
            <person name="Glockner G."/>
            <person name="Hulsmann N."/>
            <person name="Schleicher M."/>
            <person name="Noegel A.A."/>
            <person name="Eichinger L."/>
            <person name="Gallinger C."/>
            <person name="Pawlowski J."/>
            <person name="Sierra R."/>
            <person name="Euteneuer U."/>
            <person name="Pillet L."/>
            <person name="Moustafa A."/>
            <person name="Platzer M."/>
            <person name="Groth M."/>
            <person name="Szafranski K."/>
            <person name="Schliwa M."/>
        </authorList>
    </citation>
    <scope>NUCLEOTIDE SEQUENCE [LARGE SCALE GENOMIC DNA]</scope>
</reference>
<protein>
    <submittedName>
        <fullName evidence="1">Uncharacterized protein</fullName>
    </submittedName>
</protein>
<dbReference type="Gene3D" id="1.10.10.2120">
    <property type="match status" value="1"/>
</dbReference>
<dbReference type="PANTHER" id="PTHR34180:SF1">
    <property type="entry name" value="BETA-ALANYL-DOPAMINE_CARCININE HYDROLASE"/>
    <property type="match status" value="1"/>
</dbReference>
<dbReference type="Proteomes" id="UP000023152">
    <property type="component" value="Unassembled WGS sequence"/>
</dbReference>
<comment type="caution">
    <text evidence="1">The sequence shown here is derived from an EMBL/GenBank/DDBJ whole genome shotgun (WGS) entry which is preliminary data.</text>
</comment>
<dbReference type="OrthoDB" id="189997at2759"/>